<evidence type="ECO:0000313" key="6">
    <source>
        <dbReference type="EMBL" id="WUV45169.1"/>
    </source>
</evidence>
<dbReference type="PANTHER" id="PTHR30055:SF151">
    <property type="entry name" value="TRANSCRIPTIONAL REGULATORY PROTEIN"/>
    <property type="match status" value="1"/>
</dbReference>
<keyword evidence="3" id="KW-0804">Transcription</keyword>
<evidence type="ECO:0000256" key="3">
    <source>
        <dbReference type="ARBA" id="ARBA00023163"/>
    </source>
</evidence>
<protein>
    <submittedName>
        <fullName evidence="6">TetR family transcriptional regulator</fullName>
    </submittedName>
</protein>
<evidence type="ECO:0000256" key="2">
    <source>
        <dbReference type="ARBA" id="ARBA00023125"/>
    </source>
</evidence>
<dbReference type="PANTHER" id="PTHR30055">
    <property type="entry name" value="HTH-TYPE TRANSCRIPTIONAL REGULATOR RUTR"/>
    <property type="match status" value="1"/>
</dbReference>
<gene>
    <name evidence="6" type="ORF">OG563_39605</name>
</gene>
<keyword evidence="2 4" id="KW-0238">DNA-binding</keyword>
<organism evidence="6 7">
    <name type="scientific">Nocardia vinacea</name>
    <dbReference type="NCBI Taxonomy" id="96468"/>
    <lineage>
        <taxon>Bacteria</taxon>
        <taxon>Bacillati</taxon>
        <taxon>Actinomycetota</taxon>
        <taxon>Actinomycetes</taxon>
        <taxon>Mycobacteriales</taxon>
        <taxon>Nocardiaceae</taxon>
        <taxon>Nocardia</taxon>
    </lineage>
</organism>
<accession>A0ABZ1YTV7</accession>
<dbReference type="InterPro" id="IPR009057">
    <property type="entry name" value="Homeodomain-like_sf"/>
</dbReference>
<dbReference type="Proteomes" id="UP001432062">
    <property type="component" value="Chromosome"/>
</dbReference>
<dbReference type="RefSeq" id="WP_327098377.1">
    <property type="nucleotide sequence ID" value="NZ_CP109149.1"/>
</dbReference>
<dbReference type="Gene3D" id="1.10.357.10">
    <property type="entry name" value="Tetracycline Repressor, domain 2"/>
    <property type="match status" value="1"/>
</dbReference>
<dbReference type="InterPro" id="IPR036271">
    <property type="entry name" value="Tet_transcr_reg_TetR-rel_C_sf"/>
</dbReference>
<evidence type="ECO:0000256" key="1">
    <source>
        <dbReference type="ARBA" id="ARBA00023015"/>
    </source>
</evidence>
<reference evidence="6" key="1">
    <citation type="submission" date="2022-10" db="EMBL/GenBank/DDBJ databases">
        <title>The complete genomes of actinobacterial strains from the NBC collection.</title>
        <authorList>
            <person name="Joergensen T.S."/>
            <person name="Alvarez Arevalo M."/>
            <person name="Sterndorff E.B."/>
            <person name="Faurdal D."/>
            <person name="Vuksanovic O."/>
            <person name="Mourched A.-S."/>
            <person name="Charusanti P."/>
            <person name="Shaw S."/>
            <person name="Blin K."/>
            <person name="Weber T."/>
        </authorList>
    </citation>
    <scope>NUCLEOTIDE SEQUENCE</scope>
    <source>
        <strain evidence="6">NBC_01482</strain>
    </source>
</reference>
<dbReference type="PRINTS" id="PR00455">
    <property type="entry name" value="HTHTETR"/>
</dbReference>
<evidence type="ECO:0000313" key="7">
    <source>
        <dbReference type="Proteomes" id="UP001432062"/>
    </source>
</evidence>
<evidence type="ECO:0000259" key="5">
    <source>
        <dbReference type="PROSITE" id="PS50977"/>
    </source>
</evidence>
<dbReference type="SUPFAM" id="SSF48498">
    <property type="entry name" value="Tetracyclin repressor-like, C-terminal domain"/>
    <property type="match status" value="1"/>
</dbReference>
<dbReference type="InterPro" id="IPR050109">
    <property type="entry name" value="HTH-type_TetR-like_transc_reg"/>
</dbReference>
<keyword evidence="7" id="KW-1185">Reference proteome</keyword>
<keyword evidence="1" id="KW-0805">Transcription regulation</keyword>
<dbReference type="InterPro" id="IPR001647">
    <property type="entry name" value="HTH_TetR"/>
</dbReference>
<dbReference type="PROSITE" id="PS50977">
    <property type="entry name" value="HTH_TETR_2"/>
    <property type="match status" value="1"/>
</dbReference>
<dbReference type="SUPFAM" id="SSF46689">
    <property type="entry name" value="Homeodomain-like"/>
    <property type="match status" value="1"/>
</dbReference>
<name>A0ABZ1YTV7_9NOCA</name>
<feature type="domain" description="HTH tetR-type" evidence="5">
    <location>
        <begin position="5"/>
        <end position="65"/>
    </location>
</feature>
<sequence>MTEPKLTRAAIVDTAITLADEAGLDGLSMRHIAEQLGVGAMSLYRHVANKDELLALMTDEISARNPYPSPEGKNWTWRDRVRIAAEIDWALYQKHPWVLLTFAMPRYSFGPQGLACFAWLVEGLRELNVSTREASTMAFAVWNYISGATLPHISGALVARKGMNPEGSNGLRALLEGTSQLPIPPALADLNGSGVSDLTSEDLLYIGLSALCDGFETRCSRSATA</sequence>
<dbReference type="EMBL" id="CP109441">
    <property type="protein sequence ID" value="WUV45169.1"/>
    <property type="molecule type" value="Genomic_DNA"/>
</dbReference>
<evidence type="ECO:0000256" key="4">
    <source>
        <dbReference type="PROSITE-ProRule" id="PRU00335"/>
    </source>
</evidence>
<proteinExistence type="predicted"/>
<feature type="DNA-binding region" description="H-T-H motif" evidence="4">
    <location>
        <begin position="28"/>
        <end position="47"/>
    </location>
</feature>
<dbReference type="Pfam" id="PF00440">
    <property type="entry name" value="TetR_N"/>
    <property type="match status" value="1"/>
</dbReference>